<evidence type="ECO:0000256" key="6">
    <source>
        <dbReference type="SAM" id="Phobius"/>
    </source>
</evidence>
<dbReference type="EMBL" id="SRPE01000010">
    <property type="protein sequence ID" value="TGN24258.1"/>
    <property type="molecule type" value="Genomic_DNA"/>
</dbReference>
<evidence type="ECO:0000256" key="5">
    <source>
        <dbReference type="ARBA" id="ARBA00023136"/>
    </source>
</evidence>
<name>A0A4Z1B1Y0_9FLAO</name>
<feature type="transmembrane region" description="Helical" evidence="6">
    <location>
        <begin position="101"/>
        <end position="121"/>
    </location>
</feature>
<accession>A0A4Z1B1Y0</accession>
<dbReference type="Pfam" id="PF00892">
    <property type="entry name" value="EamA"/>
    <property type="match status" value="2"/>
</dbReference>
<feature type="transmembrane region" description="Helical" evidence="6">
    <location>
        <begin position="219"/>
        <end position="239"/>
    </location>
</feature>
<reference evidence="8 9" key="1">
    <citation type="submission" date="2019-03" db="EMBL/GenBank/DDBJ databases">
        <title>Empedobacter tilapiae sp. nov., isolated from an intestine of Nile tilapia Oreochromis niloticus.</title>
        <authorList>
            <person name="Kim Y.-O."/>
            <person name="Yoon J.-H."/>
        </authorList>
    </citation>
    <scope>NUCLEOTIDE SEQUENCE [LARGE SCALE GENOMIC DNA]</scope>
    <source>
        <strain evidence="8 9">MRS2</strain>
    </source>
</reference>
<evidence type="ECO:0000256" key="4">
    <source>
        <dbReference type="ARBA" id="ARBA00022989"/>
    </source>
</evidence>
<keyword evidence="5 6" id="KW-0472">Membrane</keyword>
<dbReference type="GO" id="GO:0016020">
    <property type="term" value="C:membrane"/>
    <property type="evidence" value="ECO:0007669"/>
    <property type="project" value="UniProtKB-SubCell"/>
</dbReference>
<dbReference type="InterPro" id="IPR050638">
    <property type="entry name" value="AA-Vitamin_Transporters"/>
</dbReference>
<dbReference type="OrthoDB" id="9810818at2"/>
<feature type="transmembrane region" description="Helical" evidence="6">
    <location>
        <begin position="251"/>
        <end position="269"/>
    </location>
</feature>
<evidence type="ECO:0000313" key="8">
    <source>
        <dbReference type="EMBL" id="TGN24258.1"/>
    </source>
</evidence>
<dbReference type="RefSeq" id="WP_135836328.1">
    <property type="nucleotide sequence ID" value="NZ_SRPE01000010.1"/>
</dbReference>
<keyword evidence="3 6" id="KW-0812">Transmembrane</keyword>
<evidence type="ECO:0000256" key="1">
    <source>
        <dbReference type="ARBA" id="ARBA00004141"/>
    </source>
</evidence>
<evidence type="ECO:0000313" key="9">
    <source>
        <dbReference type="Proteomes" id="UP000297998"/>
    </source>
</evidence>
<feature type="transmembrane region" description="Helical" evidence="6">
    <location>
        <begin position="275"/>
        <end position="293"/>
    </location>
</feature>
<evidence type="ECO:0000259" key="7">
    <source>
        <dbReference type="Pfam" id="PF00892"/>
    </source>
</evidence>
<feature type="transmembrane region" description="Helical" evidence="6">
    <location>
        <begin position="77"/>
        <end position="95"/>
    </location>
</feature>
<dbReference type="InterPro" id="IPR037185">
    <property type="entry name" value="EmrE-like"/>
</dbReference>
<gene>
    <name evidence="8" type="ORF">E4J94_13495</name>
</gene>
<comment type="caution">
    <text evidence="8">The sequence shown here is derived from an EMBL/GenBank/DDBJ whole genome shotgun (WGS) entry which is preliminary data.</text>
</comment>
<dbReference type="InterPro" id="IPR000620">
    <property type="entry name" value="EamA_dom"/>
</dbReference>
<dbReference type="SUPFAM" id="SSF103481">
    <property type="entry name" value="Multidrug resistance efflux transporter EmrE"/>
    <property type="match status" value="2"/>
</dbReference>
<feature type="domain" description="EamA" evidence="7">
    <location>
        <begin position="159"/>
        <end position="292"/>
    </location>
</feature>
<evidence type="ECO:0000256" key="3">
    <source>
        <dbReference type="ARBA" id="ARBA00022692"/>
    </source>
</evidence>
<organism evidence="8 9">
    <name type="scientific">Empedobacter tilapiae</name>
    <dbReference type="NCBI Taxonomy" id="2491114"/>
    <lineage>
        <taxon>Bacteria</taxon>
        <taxon>Pseudomonadati</taxon>
        <taxon>Bacteroidota</taxon>
        <taxon>Flavobacteriia</taxon>
        <taxon>Flavobacteriales</taxon>
        <taxon>Weeksellaceae</taxon>
        <taxon>Empedobacter</taxon>
    </lineage>
</organism>
<feature type="domain" description="EamA" evidence="7">
    <location>
        <begin position="7"/>
        <end position="146"/>
    </location>
</feature>
<proteinExistence type="inferred from homology"/>
<dbReference type="PANTHER" id="PTHR32322">
    <property type="entry name" value="INNER MEMBRANE TRANSPORTER"/>
    <property type="match status" value="1"/>
</dbReference>
<protein>
    <submittedName>
        <fullName evidence="8">EamA family transporter</fullName>
    </submittedName>
</protein>
<comment type="subcellular location">
    <subcellularLocation>
        <location evidence="1">Membrane</location>
        <topology evidence="1">Multi-pass membrane protein</topology>
    </subcellularLocation>
</comment>
<dbReference type="PANTHER" id="PTHR32322:SF2">
    <property type="entry name" value="EAMA DOMAIN-CONTAINING PROTEIN"/>
    <property type="match status" value="1"/>
</dbReference>
<feature type="transmembrane region" description="Helical" evidence="6">
    <location>
        <begin position="188"/>
        <end position="207"/>
    </location>
</feature>
<keyword evidence="9" id="KW-1185">Reference proteome</keyword>
<dbReference type="Proteomes" id="UP000297998">
    <property type="component" value="Unassembled WGS sequence"/>
</dbReference>
<feature type="transmembrane region" description="Helical" evidence="6">
    <location>
        <begin position="36"/>
        <end position="56"/>
    </location>
</feature>
<sequence length="296" mass="32849">MKNETLKGFLFAIIAAALWGISGTFGQFLFQQREINVEWMITVRMLFSGSLLLMYAASKKEAKIFEIWRNKKDSTRLLLFSITGMLMVQYTYFAAIKHSNAATATVLQYAGPVLIAIYLSFKNKQIPRFIDFIAITFAVLGTFLLVTHGKLNTLTISTTALLLGLGSAVALAIYTLQPIPLLQKYNSATIIGWGMLIGGLTFSLVKAPWSVDGIWDDKTYIYTAFIILFGTLIPFYLYLTAVQIIGGQKSSLLASAEPLSATIIAILWLNVSFGVIDWIGSFLIISTIFLLSYEKK</sequence>
<keyword evidence="4 6" id="KW-1133">Transmembrane helix</keyword>
<comment type="similarity">
    <text evidence="2">Belongs to the EamA transporter family.</text>
</comment>
<feature type="transmembrane region" description="Helical" evidence="6">
    <location>
        <begin position="128"/>
        <end position="148"/>
    </location>
</feature>
<feature type="transmembrane region" description="Helical" evidence="6">
    <location>
        <begin position="154"/>
        <end position="176"/>
    </location>
</feature>
<evidence type="ECO:0000256" key="2">
    <source>
        <dbReference type="ARBA" id="ARBA00007362"/>
    </source>
</evidence>
<dbReference type="AlphaFoldDB" id="A0A4Z1B1Y0"/>